<dbReference type="Proteomes" id="UP001529510">
    <property type="component" value="Unassembled WGS sequence"/>
</dbReference>
<accession>A0ABD0QLY7</accession>
<gene>
    <name evidence="2" type="ORF">M9458_018839</name>
</gene>
<keyword evidence="3" id="KW-1185">Reference proteome</keyword>
<protein>
    <submittedName>
        <fullName evidence="2">Uncharacterized protein</fullName>
    </submittedName>
</protein>
<organism evidence="2 3">
    <name type="scientific">Cirrhinus mrigala</name>
    <name type="common">Mrigala</name>
    <dbReference type="NCBI Taxonomy" id="683832"/>
    <lineage>
        <taxon>Eukaryota</taxon>
        <taxon>Metazoa</taxon>
        <taxon>Chordata</taxon>
        <taxon>Craniata</taxon>
        <taxon>Vertebrata</taxon>
        <taxon>Euteleostomi</taxon>
        <taxon>Actinopterygii</taxon>
        <taxon>Neopterygii</taxon>
        <taxon>Teleostei</taxon>
        <taxon>Ostariophysi</taxon>
        <taxon>Cypriniformes</taxon>
        <taxon>Cyprinidae</taxon>
        <taxon>Labeoninae</taxon>
        <taxon>Labeonini</taxon>
        <taxon>Cirrhinus</taxon>
    </lineage>
</organism>
<feature type="region of interest" description="Disordered" evidence="1">
    <location>
        <begin position="36"/>
        <end position="67"/>
    </location>
</feature>
<dbReference type="EMBL" id="JAMKFB020000008">
    <property type="protein sequence ID" value="KAL0187169.1"/>
    <property type="molecule type" value="Genomic_DNA"/>
</dbReference>
<feature type="compositionally biased region" description="Acidic residues" evidence="1">
    <location>
        <begin position="57"/>
        <end position="67"/>
    </location>
</feature>
<comment type="caution">
    <text evidence="2">The sequence shown here is derived from an EMBL/GenBank/DDBJ whole genome shotgun (WGS) entry which is preliminary data.</text>
</comment>
<evidence type="ECO:0000313" key="3">
    <source>
        <dbReference type="Proteomes" id="UP001529510"/>
    </source>
</evidence>
<sequence>MGKLSKNKKKKLKRKAKRQQRLLDERLLDLQRMEELDGVLPPDASGNTRALWRLSEDGEDDDDKHAQ</sequence>
<name>A0ABD0QLY7_CIRMR</name>
<reference evidence="2 3" key="1">
    <citation type="submission" date="2024-05" db="EMBL/GenBank/DDBJ databases">
        <title>Genome sequencing and assembly of Indian major carp, Cirrhinus mrigala (Hamilton, 1822).</title>
        <authorList>
            <person name="Mohindra V."/>
            <person name="Chowdhury L.M."/>
            <person name="Lal K."/>
            <person name="Jena J.K."/>
        </authorList>
    </citation>
    <scope>NUCLEOTIDE SEQUENCE [LARGE SCALE GENOMIC DNA]</scope>
    <source>
        <strain evidence="2">CM1030</strain>
        <tissue evidence="2">Blood</tissue>
    </source>
</reference>
<proteinExistence type="predicted"/>
<feature type="non-terminal residue" evidence="2">
    <location>
        <position position="67"/>
    </location>
</feature>
<evidence type="ECO:0000313" key="2">
    <source>
        <dbReference type="EMBL" id="KAL0187169.1"/>
    </source>
</evidence>
<dbReference type="AlphaFoldDB" id="A0ABD0QLY7"/>
<evidence type="ECO:0000256" key="1">
    <source>
        <dbReference type="SAM" id="MobiDB-lite"/>
    </source>
</evidence>